<evidence type="ECO:0000313" key="3">
    <source>
        <dbReference type="WBParaSite" id="Pan_g13754.t1"/>
    </source>
</evidence>
<evidence type="ECO:0000313" key="2">
    <source>
        <dbReference type="Proteomes" id="UP000492821"/>
    </source>
</evidence>
<reference evidence="3" key="2">
    <citation type="submission" date="2020-10" db="UniProtKB">
        <authorList>
            <consortium name="WormBaseParasite"/>
        </authorList>
    </citation>
    <scope>IDENTIFICATION</scope>
</reference>
<keyword evidence="2" id="KW-1185">Reference proteome</keyword>
<dbReference type="AlphaFoldDB" id="A0A7E4UWR7"/>
<dbReference type="PANTHER" id="PTHR31389:SF4">
    <property type="entry name" value="LD39211P"/>
    <property type="match status" value="1"/>
</dbReference>
<dbReference type="PANTHER" id="PTHR31389">
    <property type="entry name" value="LD39211P"/>
    <property type="match status" value="1"/>
</dbReference>
<protein>
    <submittedName>
        <fullName evidence="3">Nucleotide-diphospho-sugar transferase domain-containing protein</fullName>
    </submittedName>
</protein>
<feature type="compositionally biased region" description="Basic and acidic residues" evidence="1">
    <location>
        <begin position="358"/>
        <end position="368"/>
    </location>
</feature>
<organism evidence="2 3">
    <name type="scientific">Panagrellus redivivus</name>
    <name type="common">Microworm</name>
    <dbReference type="NCBI Taxonomy" id="6233"/>
    <lineage>
        <taxon>Eukaryota</taxon>
        <taxon>Metazoa</taxon>
        <taxon>Ecdysozoa</taxon>
        <taxon>Nematoda</taxon>
        <taxon>Chromadorea</taxon>
        <taxon>Rhabditida</taxon>
        <taxon>Tylenchina</taxon>
        <taxon>Panagrolaimomorpha</taxon>
        <taxon>Panagrolaimoidea</taxon>
        <taxon>Panagrolaimidae</taxon>
        <taxon>Panagrellus</taxon>
    </lineage>
</organism>
<sequence length="368" mass="42182">MRRRTACYVVTFFCIFYVYLKWSDDNTNASALRQPSRINLITNKIKAEEPMVCNDELMTYKHKLSNGTVLTGITFNCSDFHYLQQFDLLKPVKSQNVRIEDVTFVIGADATYYGPSRAVIAGIRNYFGAKPRIIYYDLGGTLDNPRNVDEMTGICNFDARRFDFNQLPENVRGLKVFAWKVLILAELYKEFKTFFYLDSSIFFESGDFQAFYDLINNGSITPFQMSGDTGHSIRHATNIGMYKYLPLDPTLDRDHDMLEANMMLIHKNDATREILKWAVLCAVTRDCIEPPGSVLGCSHEGPDTPEGGCNRQDQSIFNILVANLEKTWINAGRSVITHIQPNHPKNSRQRHSTVRMQSTREKIDTCRK</sequence>
<name>A0A7E4UWR7_PANRE</name>
<reference evidence="2" key="1">
    <citation type="journal article" date="2013" name="Genetics">
        <title>The draft genome and transcriptome of Panagrellus redivivus are shaped by the harsh demands of a free-living lifestyle.</title>
        <authorList>
            <person name="Srinivasan J."/>
            <person name="Dillman A.R."/>
            <person name="Macchietto M.G."/>
            <person name="Heikkinen L."/>
            <person name="Lakso M."/>
            <person name="Fracchia K.M."/>
            <person name="Antoshechkin I."/>
            <person name="Mortazavi A."/>
            <person name="Wong G."/>
            <person name="Sternberg P.W."/>
        </authorList>
    </citation>
    <scope>NUCLEOTIDE SEQUENCE [LARGE SCALE GENOMIC DNA]</scope>
    <source>
        <strain evidence="2">MT8872</strain>
    </source>
</reference>
<evidence type="ECO:0000256" key="1">
    <source>
        <dbReference type="SAM" id="MobiDB-lite"/>
    </source>
</evidence>
<dbReference type="WBParaSite" id="Pan_g13754.t1">
    <property type="protein sequence ID" value="Pan_g13754.t1"/>
    <property type="gene ID" value="Pan_g13754"/>
</dbReference>
<proteinExistence type="predicted"/>
<dbReference type="Pfam" id="PF07801">
    <property type="entry name" value="DUF1647"/>
    <property type="match status" value="1"/>
</dbReference>
<dbReference type="Proteomes" id="UP000492821">
    <property type="component" value="Unassembled WGS sequence"/>
</dbReference>
<accession>A0A7E4UWR7</accession>
<dbReference type="InterPro" id="IPR012444">
    <property type="entry name" value="DUF1647"/>
</dbReference>
<feature type="region of interest" description="Disordered" evidence="1">
    <location>
        <begin position="340"/>
        <end position="368"/>
    </location>
</feature>